<keyword evidence="3" id="KW-1185">Reference proteome</keyword>
<evidence type="ECO:0000313" key="2">
    <source>
        <dbReference type="EMBL" id="KAK0656035.1"/>
    </source>
</evidence>
<organism evidence="2 3">
    <name type="scientific">Cercophora newfieldiana</name>
    <dbReference type="NCBI Taxonomy" id="92897"/>
    <lineage>
        <taxon>Eukaryota</taxon>
        <taxon>Fungi</taxon>
        <taxon>Dikarya</taxon>
        <taxon>Ascomycota</taxon>
        <taxon>Pezizomycotina</taxon>
        <taxon>Sordariomycetes</taxon>
        <taxon>Sordariomycetidae</taxon>
        <taxon>Sordariales</taxon>
        <taxon>Lasiosphaeriaceae</taxon>
        <taxon>Cercophora</taxon>
    </lineage>
</organism>
<gene>
    <name evidence="2" type="ORF">B0T16DRAFT_26497</name>
</gene>
<comment type="caution">
    <text evidence="2">The sequence shown here is derived from an EMBL/GenBank/DDBJ whole genome shotgun (WGS) entry which is preliminary data.</text>
</comment>
<keyword evidence="1" id="KW-0732">Signal</keyword>
<evidence type="ECO:0000256" key="1">
    <source>
        <dbReference type="SAM" id="SignalP"/>
    </source>
</evidence>
<reference evidence="2" key="1">
    <citation type="submission" date="2023-06" db="EMBL/GenBank/DDBJ databases">
        <title>Genome-scale phylogeny and comparative genomics of the fungal order Sordariales.</title>
        <authorList>
            <consortium name="Lawrence Berkeley National Laboratory"/>
            <person name="Hensen N."/>
            <person name="Bonometti L."/>
            <person name="Westerberg I."/>
            <person name="Brannstrom I.O."/>
            <person name="Guillou S."/>
            <person name="Cros-Aarteil S."/>
            <person name="Calhoun S."/>
            <person name="Haridas S."/>
            <person name="Kuo A."/>
            <person name="Mondo S."/>
            <person name="Pangilinan J."/>
            <person name="Riley R."/>
            <person name="Labutti K."/>
            <person name="Andreopoulos B."/>
            <person name="Lipzen A."/>
            <person name="Chen C."/>
            <person name="Yanf M."/>
            <person name="Daum C."/>
            <person name="Ng V."/>
            <person name="Clum A."/>
            <person name="Steindorff A."/>
            <person name="Ohm R."/>
            <person name="Martin F."/>
            <person name="Silar P."/>
            <person name="Natvig D."/>
            <person name="Lalanne C."/>
            <person name="Gautier V."/>
            <person name="Ament-Velasquez S.L."/>
            <person name="Kruys A."/>
            <person name="Hutchinson M.I."/>
            <person name="Powell A.J."/>
            <person name="Barry K."/>
            <person name="Miller A.N."/>
            <person name="Grigoriev I.V."/>
            <person name="Debuchy R."/>
            <person name="Gladieux P."/>
            <person name="Thoren M.H."/>
            <person name="Johannesson H."/>
        </authorList>
    </citation>
    <scope>NUCLEOTIDE SEQUENCE</scope>
    <source>
        <strain evidence="2">SMH2532-1</strain>
    </source>
</reference>
<accession>A0AA39YQ92</accession>
<proteinExistence type="predicted"/>
<evidence type="ECO:0008006" key="4">
    <source>
        <dbReference type="Google" id="ProtNLM"/>
    </source>
</evidence>
<feature type="chain" id="PRO_5041233411" description="Gpi-anchored protein" evidence="1">
    <location>
        <begin position="22"/>
        <end position="241"/>
    </location>
</feature>
<feature type="signal peptide" evidence="1">
    <location>
        <begin position="1"/>
        <end position="21"/>
    </location>
</feature>
<dbReference type="PANTHER" id="PTHR39599:SF1">
    <property type="entry name" value="GPI-ANCHORED PROTEIN (EUROFUNG)"/>
    <property type="match status" value="1"/>
</dbReference>
<sequence>MRSKQLGSVFLAAALTSSVSAGQQPFFPVQTPPAQAKAVRRQDCIANFYSCADQGAAFNGVCCANGQRCRLDANNQPACCPVNAVCTGTAPTEFVAPTPTVAFVPNPYFSFPFIATSFNGPGACSQAASQCNANYNACTAQLEGQGELGGSYQVTIAVPGAGGIPGTTLVGNGGVTYPTASATSICSSLSIVACRSLQPSMCAAAGTSNAGFWVGTGGANVARPTLACIAIAAGIAGLGLV</sequence>
<protein>
    <recommendedName>
        <fullName evidence="4">Gpi-anchored protein</fullName>
    </recommendedName>
</protein>
<evidence type="ECO:0000313" key="3">
    <source>
        <dbReference type="Proteomes" id="UP001174936"/>
    </source>
</evidence>
<dbReference type="AlphaFoldDB" id="A0AA39YQ92"/>
<dbReference type="EMBL" id="JAULSV010000001">
    <property type="protein sequence ID" value="KAK0656035.1"/>
    <property type="molecule type" value="Genomic_DNA"/>
</dbReference>
<dbReference type="Proteomes" id="UP001174936">
    <property type="component" value="Unassembled WGS sequence"/>
</dbReference>
<dbReference type="PANTHER" id="PTHR39599">
    <property type="entry name" value="GPI-ANCHORED PROTEIN (EUROFUNG)-RELATED-RELATED"/>
    <property type="match status" value="1"/>
</dbReference>
<name>A0AA39YQ92_9PEZI</name>